<feature type="chain" id="PRO_5016242718" description="Spermatogenesis-associated protein 20-like TRX domain-containing protein" evidence="1">
    <location>
        <begin position="21"/>
        <end position="440"/>
    </location>
</feature>
<dbReference type="EMBL" id="QGNY01000003">
    <property type="protein sequence ID" value="PWS32241.1"/>
    <property type="molecule type" value="Genomic_DNA"/>
</dbReference>
<evidence type="ECO:0000259" key="2">
    <source>
        <dbReference type="Pfam" id="PF03190"/>
    </source>
</evidence>
<dbReference type="InterPro" id="IPR004879">
    <property type="entry name" value="Ssp411-like_TRX"/>
</dbReference>
<evidence type="ECO:0000313" key="3">
    <source>
        <dbReference type="EMBL" id="PWS32241.1"/>
    </source>
</evidence>
<dbReference type="Gene3D" id="3.40.30.10">
    <property type="entry name" value="Glutaredoxin"/>
    <property type="match status" value="1"/>
</dbReference>
<dbReference type="PANTHER" id="PTHR32234:SF0">
    <property type="entry name" value="THIOL:DISULFIDE INTERCHANGE PROTEIN DSBD"/>
    <property type="match status" value="1"/>
</dbReference>
<name>A0A317EZB3_9SPHI</name>
<dbReference type="SUPFAM" id="SSF48452">
    <property type="entry name" value="TPR-like"/>
    <property type="match status" value="1"/>
</dbReference>
<dbReference type="Pfam" id="PF03190">
    <property type="entry name" value="Thioredox_DsbH"/>
    <property type="match status" value="1"/>
</dbReference>
<dbReference type="PANTHER" id="PTHR32234">
    <property type="entry name" value="THIOL:DISULFIDE INTERCHANGE PROTEIN DSBD"/>
    <property type="match status" value="1"/>
</dbReference>
<sequence>MKKITVITMWSVMATNFLFAQNQTGIHFLNAKNMQEVLQMAKKENKAIFIDAFTTWCIPCRKMDDSTYTDQELGKYMNENFVSIKIQMDSTKNDDESIKSWRSYAKTLEKQYSIYSYPSFIFLDVNGNLINKNGGLKRPVAFQRLAKESLENDQRIKELAQRFRNQQLSLPEVRELAIFAKKLKQDSISKAASRFYKNQYIDKSEPNNILDKETLLYIIDFTKDFTLDDPIVKYLYQHPGTLEKLAPNTSTTRLVNSFVVRDYIYPYAYKNGNTKLGAVEHEPDWISIGKKIAAKLDQNTAKNAVLDAKCLYYAQTKNWKAAADAELERIRKNGVKLNTPIEKQSSNIMLWEVFFEQTDDVKKLNEATGYMKQILDSEPTAPPYIDTYANLLYKLKRNSEAVEYEKQALDIATKNRDKSQIALYSETIEKMKKGIPTWTK</sequence>
<comment type="caution">
    <text evidence="3">The sequence shown here is derived from an EMBL/GenBank/DDBJ whole genome shotgun (WGS) entry which is preliminary data.</text>
</comment>
<dbReference type="Gene3D" id="1.25.40.10">
    <property type="entry name" value="Tetratricopeptide repeat domain"/>
    <property type="match status" value="1"/>
</dbReference>
<dbReference type="AlphaFoldDB" id="A0A317EZB3"/>
<keyword evidence="1" id="KW-0732">Signal</keyword>
<dbReference type="InterPro" id="IPR036249">
    <property type="entry name" value="Thioredoxin-like_sf"/>
</dbReference>
<reference evidence="4" key="1">
    <citation type="submission" date="2018-05" db="EMBL/GenBank/DDBJ databases">
        <title>Pedobacter paludis sp. nov., isolated from wetland soil.</title>
        <authorList>
            <person name="Zhang Y."/>
        </authorList>
    </citation>
    <scope>NUCLEOTIDE SEQUENCE [LARGE SCALE GENOMIC DNA]</scope>
    <source>
        <strain evidence="4">R-8</strain>
    </source>
</reference>
<feature type="signal peptide" evidence="1">
    <location>
        <begin position="1"/>
        <end position="20"/>
    </location>
</feature>
<protein>
    <recommendedName>
        <fullName evidence="2">Spermatogenesis-associated protein 20-like TRX domain-containing protein</fullName>
    </recommendedName>
</protein>
<gene>
    <name evidence="3" type="ORF">DF947_10765</name>
</gene>
<accession>A0A317EZB3</accession>
<evidence type="ECO:0000313" key="4">
    <source>
        <dbReference type="Proteomes" id="UP000245391"/>
    </source>
</evidence>
<dbReference type="GO" id="GO:0015035">
    <property type="term" value="F:protein-disulfide reductase activity"/>
    <property type="evidence" value="ECO:0007669"/>
    <property type="project" value="TreeGrafter"/>
</dbReference>
<dbReference type="GO" id="GO:0045454">
    <property type="term" value="P:cell redox homeostasis"/>
    <property type="evidence" value="ECO:0007669"/>
    <property type="project" value="TreeGrafter"/>
</dbReference>
<dbReference type="SUPFAM" id="SSF52833">
    <property type="entry name" value="Thioredoxin-like"/>
    <property type="match status" value="1"/>
</dbReference>
<evidence type="ECO:0000256" key="1">
    <source>
        <dbReference type="SAM" id="SignalP"/>
    </source>
</evidence>
<feature type="domain" description="Spermatogenesis-associated protein 20-like TRX" evidence="2">
    <location>
        <begin position="20"/>
        <end position="93"/>
    </location>
</feature>
<proteinExistence type="predicted"/>
<keyword evidence="4" id="KW-1185">Reference proteome</keyword>
<dbReference type="InterPro" id="IPR011990">
    <property type="entry name" value="TPR-like_helical_dom_sf"/>
</dbReference>
<dbReference type="OrthoDB" id="120730at2"/>
<organism evidence="3 4">
    <name type="scientific">Pedobacter paludis</name>
    <dbReference type="NCBI Taxonomy" id="2203212"/>
    <lineage>
        <taxon>Bacteria</taxon>
        <taxon>Pseudomonadati</taxon>
        <taxon>Bacteroidota</taxon>
        <taxon>Sphingobacteriia</taxon>
        <taxon>Sphingobacteriales</taxon>
        <taxon>Sphingobacteriaceae</taxon>
        <taxon>Pedobacter</taxon>
    </lineage>
</organism>
<dbReference type="RefSeq" id="WP_109929688.1">
    <property type="nucleotide sequence ID" value="NZ_QGNY01000003.1"/>
</dbReference>
<dbReference type="Proteomes" id="UP000245391">
    <property type="component" value="Unassembled WGS sequence"/>
</dbReference>